<evidence type="ECO:0000313" key="1">
    <source>
        <dbReference type="EMBL" id="KAI4357303.1"/>
    </source>
</evidence>
<keyword evidence="2" id="KW-1185">Reference proteome</keyword>
<protein>
    <submittedName>
        <fullName evidence="1">Uncharacterized protein</fullName>
    </submittedName>
</protein>
<dbReference type="EMBL" id="CM039426">
    <property type="protein sequence ID" value="KAI4357303.1"/>
    <property type="molecule type" value="Genomic_DNA"/>
</dbReference>
<gene>
    <name evidence="1" type="ORF">L6164_001262</name>
</gene>
<proteinExistence type="predicted"/>
<comment type="caution">
    <text evidence="1">The sequence shown here is derived from an EMBL/GenBank/DDBJ whole genome shotgun (WGS) entry which is preliminary data.</text>
</comment>
<reference evidence="1 2" key="1">
    <citation type="journal article" date="2022" name="DNA Res.">
        <title>Chromosomal-level genome assembly of the orchid tree Bauhinia variegata (Leguminosae; Cercidoideae) supports the allotetraploid origin hypothesis of Bauhinia.</title>
        <authorList>
            <person name="Zhong Y."/>
            <person name="Chen Y."/>
            <person name="Zheng D."/>
            <person name="Pang J."/>
            <person name="Liu Y."/>
            <person name="Luo S."/>
            <person name="Meng S."/>
            <person name="Qian L."/>
            <person name="Wei D."/>
            <person name="Dai S."/>
            <person name="Zhou R."/>
        </authorList>
    </citation>
    <scope>NUCLEOTIDE SEQUENCE [LARGE SCALE GENOMIC DNA]</scope>
    <source>
        <strain evidence="1">BV-YZ2020</strain>
    </source>
</reference>
<dbReference type="Proteomes" id="UP000828941">
    <property type="component" value="Chromosome 1"/>
</dbReference>
<evidence type="ECO:0000313" key="2">
    <source>
        <dbReference type="Proteomes" id="UP000828941"/>
    </source>
</evidence>
<sequence>MMSKILKFEDIGIPSAHNHKGCCILITTRDMNVCRLMGCQGSIIKLDILLENEARIFFQKHSGINDNSPKKLKDIAEKIAKKCKGLPVALAALASTLKGQNLEDWKAALRSLKNPRPVDITDHELKEVYQRLKVNDWRRAIIELPRSIDLLEGIPTLRLENSKFEDIYVLIKLQKLKTLELIKCFINEFSHGITELNKLRLLKLKNCEINRNPLGVIGKLSKIEELYFVGNFGSSWEFSGELVAGLFDEDNISQKLQRYRLSLENATNVLRCFNMADSVSKGVGVEQFFMESISNATIKRMIQKAERLCLRNIQRGYKSFFPNLVEARGDMNGLTELQIASYSGMDCLVDTAGLPSLTKTIFSKLIILQLERIKDMKQLCQGHQIPPNLFEKLQWLFIRDC</sequence>
<name>A0ACB9Q9B5_BAUVA</name>
<accession>A0ACB9Q9B5</accession>
<organism evidence="1 2">
    <name type="scientific">Bauhinia variegata</name>
    <name type="common">Purple orchid tree</name>
    <name type="synonym">Phanera variegata</name>
    <dbReference type="NCBI Taxonomy" id="167791"/>
    <lineage>
        <taxon>Eukaryota</taxon>
        <taxon>Viridiplantae</taxon>
        <taxon>Streptophyta</taxon>
        <taxon>Embryophyta</taxon>
        <taxon>Tracheophyta</taxon>
        <taxon>Spermatophyta</taxon>
        <taxon>Magnoliopsida</taxon>
        <taxon>eudicotyledons</taxon>
        <taxon>Gunneridae</taxon>
        <taxon>Pentapetalae</taxon>
        <taxon>rosids</taxon>
        <taxon>fabids</taxon>
        <taxon>Fabales</taxon>
        <taxon>Fabaceae</taxon>
        <taxon>Cercidoideae</taxon>
        <taxon>Cercideae</taxon>
        <taxon>Bauhiniinae</taxon>
        <taxon>Bauhinia</taxon>
    </lineage>
</organism>